<protein>
    <submittedName>
        <fullName evidence="3">Uncharacterized protein</fullName>
    </submittedName>
</protein>
<evidence type="ECO:0000313" key="3">
    <source>
        <dbReference type="EMBL" id="CAL1677859.1"/>
    </source>
</evidence>
<evidence type="ECO:0000256" key="1">
    <source>
        <dbReference type="SAM" id="MobiDB-lite"/>
    </source>
</evidence>
<evidence type="ECO:0000313" key="4">
    <source>
        <dbReference type="Proteomes" id="UP001497644"/>
    </source>
</evidence>
<evidence type="ECO:0000256" key="2">
    <source>
        <dbReference type="SAM" id="SignalP"/>
    </source>
</evidence>
<accession>A0AAV2NCW3</accession>
<name>A0AAV2NCW3_9HYME</name>
<gene>
    <name evidence="3" type="ORF">LPLAT_LOCUS3806</name>
</gene>
<feature type="signal peptide" evidence="2">
    <location>
        <begin position="1"/>
        <end position="18"/>
    </location>
</feature>
<dbReference type="EMBL" id="OZ034836">
    <property type="protein sequence ID" value="CAL1677859.1"/>
    <property type="molecule type" value="Genomic_DNA"/>
</dbReference>
<feature type="compositionally biased region" description="Polar residues" evidence="1">
    <location>
        <begin position="49"/>
        <end position="60"/>
    </location>
</feature>
<dbReference type="Proteomes" id="UP001497644">
    <property type="component" value="Chromosome 13"/>
</dbReference>
<feature type="chain" id="PRO_5043416163" evidence="2">
    <location>
        <begin position="19"/>
        <end position="225"/>
    </location>
</feature>
<keyword evidence="4" id="KW-1185">Reference proteome</keyword>
<sequence length="225" mass="25516">MTLDVFHIAFFAWGALIALFEDHDFREASSTSTLDEKSARATIPEPNVTDVSKSSETEEQASSSLLIDKEQVIYCSCSQEQASIAEESAKKSSIYSTMKDGFNRYFNRHYLRHKVEEIFDNSMLFLTTIDNFLLEDEYVCHEKHEMENAALAKIFGERGNDEGRRAKLDKTKVVKRQCDASDLRFNDSPSLENFSDSSARRGSSDSVELEFVMVSLSDVEDLADQ</sequence>
<proteinExistence type="predicted"/>
<dbReference type="AlphaFoldDB" id="A0AAV2NCW3"/>
<reference evidence="3" key="1">
    <citation type="submission" date="2024-04" db="EMBL/GenBank/DDBJ databases">
        <authorList>
            <consortium name="Molecular Ecology Group"/>
        </authorList>
    </citation>
    <scope>NUCLEOTIDE SEQUENCE</scope>
</reference>
<feature type="region of interest" description="Disordered" evidence="1">
    <location>
        <begin position="36"/>
        <end position="60"/>
    </location>
</feature>
<organism evidence="3 4">
    <name type="scientific">Lasius platythorax</name>
    <dbReference type="NCBI Taxonomy" id="488582"/>
    <lineage>
        <taxon>Eukaryota</taxon>
        <taxon>Metazoa</taxon>
        <taxon>Ecdysozoa</taxon>
        <taxon>Arthropoda</taxon>
        <taxon>Hexapoda</taxon>
        <taxon>Insecta</taxon>
        <taxon>Pterygota</taxon>
        <taxon>Neoptera</taxon>
        <taxon>Endopterygota</taxon>
        <taxon>Hymenoptera</taxon>
        <taxon>Apocrita</taxon>
        <taxon>Aculeata</taxon>
        <taxon>Formicoidea</taxon>
        <taxon>Formicidae</taxon>
        <taxon>Formicinae</taxon>
        <taxon>Lasius</taxon>
        <taxon>Lasius</taxon>
    </lineage>
</organism>
<keyword evidence="2" id="KW-0732">Signal</keyword>